<dbReference type="Gene3D" id="3.40.50.150">
    <property type="entry name" value="Vaccinia Virus protein VP39"/>
    <property type="match status" value="1"/>
</dbReference>
<dbReference type="PANTHER" id="PTHR32379">
    <property type="entry name" value="GUANIDINOACETATE N-METHYLTRANSFERASE"/>
    <property type="match status" value="1"/>
</dbReference>
<dbReference type="CDD" id="cd02440">
    <property type="entry name" value="AdoMet_MTases"/>
    <property type="match status" value="1"/>
</dbReference>
<evidence type="ECO:0000256" key="11">
    <source>
        <dbReference type="ARBA" id="ARBA00031001"/>
    </source>
</evidence>
<feature type="repeat" description="ANK" evidence="13">
    <location>
        <begin position="35"/>
        <end position="67"/>
    </location>
</feature>
<reference evidence="15" key="1">
    <citation type="journal article" date="2021" name="J. Hered.">
        <title>Genome Assembly of Salicaceae Populus deltoides (Eastern Cottonwood) I-69 Based on Nanopore Sequencing and Hi-C Technologies.</title>
        <authorList>
            <person name="Bai S."/>
            <person name="Wu H."/>
            <person name="Zhang J."/>
            <person name="Pan Z."/>
            <person name="Zhao W."/>
            <person name="Li Z."/>
            <person name="Tong C."/>
        </authorList>
    </citation>
    <scope>NUCLEOTIDE SEQUENCE</scope>
    <source>
        <tissue evidence="15">Leaf</tissue>
    </source>
</reference>
<sequence>MDEFEILCEAAKNGDVDKVKSLINSGIDVTYFDSNGLTPLMHAAKHGHAAIVKDLLEAGAPWNALSPSNISAGDFAMEAGNQDAFETLLNAGIQSELILGTIARKEKSNSGYGENYLEDRVSFSEDKIMDSDSKAIMMAWEKPLMEAHAKAVCSGGGHILNIGFGMGLVDTAIQQYNPAMHTIVEAHPEVYERMIRNGWGEKDNVKIVFGRWQDVLSQLGTYDGIFFDTYGEYYEDLREFHQHLPALLKPGGIYSFFNGLCGGNAFFHVVYCNLVSLELEHLGYSTQLIPLPVKDCLGEEVWQGVRHKYWQLDTYYLPVSQSIEDS</sequence>
<dbReference type="AlphaFoldDB" id="A0A8T2X5C3"/>
<protein>
    <recommendedName>
        <fullName evidence="5">Protein arginine N-methyltransferase 2</fullName>
    </recommendedName>
    <alternativeName>
        <fullName evidence="11">Protein-arginine N5-methyltransferase</fullName>
    </alternativeName>
    <alternativeName>
        <fullName evidence="12">Type IV protein arginine N-methyltransferase</fullName>
    </alternativeName>
</protein>
<dbReference type="PANTHER" id="PTHR32379:SF1">
    <property type="entry name" value="GUANIDINOACETATE N-METHYLTRANSFERASE"/>
    <property type="match status" value="1"/>
</dbReference>
<dbReference type="InterPro" id="IPR036770">
    <property type="entry name" value="Ankyrin_rpt-contain_sf"/>
</dbReference>
<comment type="caution">
    <text evidence="15">The sequence shown here is derived from an EMBL/GenBank/DDBJ whole genome shotgun (WGS) entry which is preliminary data.</text>
</comment>
<dbReference type="Pfam" id="PF12796">
    <property type="entry name" value="Ank_2"/>
    <property type="match status" value="1"/>
</dbReference>
<evidence type="ECO:0000256" key="5">
    <source>
        <dbReference type="ARBA" id="ARBA00018778"/>
    </source>
</evidence>
<proteinExistence type="predicted"/>
<keyword evidence="8" id="KW-0808">Transferase</keyword>
<dbReference type="PROSITE" id="PS50088">
    <property type="entry name" value="ANK_REPEAT"/>
    <property type="match status" value="1"/>
</dbReference>
<evidence type="ECO:0000256" key="1">
    <source>
        <dbReference type="ARBA" id="ARBA00002207"/>
    </source>
</evidence>
<dbReference type="InterPro" id="IPR026480">
    <property type="entry name" value="RMT2_dom"/>
</dbReference>
<dbReference type="GO" id="GO:0005737">
    <property type="term" value="C:cytoplasm"/>
    <property type="evidence" value="ECO:0007669"/>
    <property type="project" value="UniProtKB-SubCell"/>
</dbReference>
<comment type="subunit">
    <text evidence="4">Monomer.</text>
</comment>
<evidence type="ECO:0000256" key="8">
    <source>
        <dbReference type="ARBA" id="ARBA00022679"/>
    </source>
</evidence>
<dbReference type="GO" id="GO:0005634">
    <property type="term" value="C:nucleus"/>
    <property type="evidence" value="ECO:0007669"/>
    <property type="project" value="UniProtKB-SubCell"/>
</dbReference>
<dbReference type="PROSITE" id="PS51559">
    <property type="entry name" value="SAM_RMT2"/>
    <property type="match status" value="1"/>
</dbReference>
<name>A0A8T2X5C3_POPDE</name>
<keyword evidence="9" id="KW-0949">S-adenosyl-L-methionine</keyword>
<evidence type="ECO:0000259" key="14">
    <source>
        <dbReference type="PROSITE" id="PS51559"/>
    </source>
</evidence>
<evidence type="ECO:0000313" key="16">
    <source>
        <dbReference type="Proteomes" id="UP000807159"/>
    </source>
</evidence>
<accession>A0A8T2X5C3</accession>
<keyword evidence="6" id="KW-0963">Cytoplasm</keyword>
<feature type="domain" description="RMT2" evidence="14">
    <location>
        <begin position="107"/>
        <end position="326"/>
    </location>
</feature>
<dbReference type="InterPro" id="IPR002110">
    <property type="entry name" value="Ankyrin_rpt"/>
</dbReference>
<evidence type="ECO:0000256" key="9">
    <source>
        <dbReference type="ARBA" id="ARBA00022691"/>
    </source>
</evidence>
<evidence type="ECO:0000256" key="12">
    <source>
        <dbReference type="ARBA" id="ARBA00031724"/>
    </source>
</evidence>
<dbReference type="InterPro" id="IPR029063">
    <property type="entry name" value="SAM-dependent_MTases_sf"/>
</dbReference>
<evidence type="ECO:0000256" key="4">
    <source>
        <dbReference type="ARBA" id="ARBA00011245"/>
    </source>
</evidence>
<evidence type="ECO:0000256" key="10">
    <source>
        <dbReference type="ARBA" id="ARBA00023242"/>
    </source>
</evidence>
<dbReference type="Proteomes" id="UP000807159">
    <property type="component" value="Chromosome 14"/>
</dbReference>
<evidence type="ECO:0000256" key="3">
    <source>
        <dbReference type="ARBA" id="ARBA00004496"/>
    </source>
</evidence>
<dbReference type="EMBL" id="JACEGQ020000014">
    <property type="protein sequence ID" value="KAH8487952.1"/>
    <property type="molecule type" value="Genomic_DNA"/>
</dbReference>
<organism evidence="15 16">
    <name type="scientific">Populus deltoides</name>
    <name type="common">Eastern poplar</name>
    <name type="synonym">Eastern cottonwood</name>
    <dbReference type="NCBI Taxonomy" id="3696"/>
    <lineage>
        <taxon>Eukaryota</taxon>
        <taxon>Viridiplantae</taxon>
        <taxon>Streptophyta</taxon>
        <taxon>Embryophyta</taxon>
        <taxon>Tracheophyta</taxon>
        <taxon>Spermatophyta</taxon>
        <taxon>Magnoliopsida</taxon>
        <taxon>eudicotyledons</taxon>
        <taxon>Gunneridae</taxon>
        <taxon>Pentapetalae</taxon>
        <taxon>rosids</taxon>
        <taxon>fabids</taxon>
        <taxon>Malpighiales</taxon>
        <taxon>Salicaceae</taxon>
        <taxon>Saliceae</taxon>
        <taxon>Populus</taxon>
    </lineage>
</organism>
<dbReference type="PROSITE" id="PS50297">
    <property type="entry name" value="ANK_REP_REGION"/>
    <property type="match status" value="1"/>
</dbReference>
<gene>
    <name evidence="15" type="ORF">H0E87_023869</name>
</gene>
<dbReference type="SMART" id="SM00248">
    <property type="entry name" value="ANK"/>
    <property type="match status" value="4"/>
</dbReference>
<dbReference type="GO" id="GO:0016274">
    <property type="term" value="F:protein-arginine N-methyltransferase activity"/>
    <property type="evidence" value="ECO:0007669"/>
    <property type="project" value="InterPro"/>
</dbReference>
<dbReference type="PIRSF" id="PIRSF038148">
    <property type="entry name" value="Arginine_N-mtfrase-2"/>
    <property type="match status" value="1"/>
</dbReference>
<comment type="subcellular location">
    <subcellularLocation>
        <location evidence="3">Cytoplasm</location>
    </subcellularLocation>
    <subcellularLocation>
        <location evidence="2">Nucleus</location>
    </subcellularLocation>
</comment>
<keyword evidence="16" id="KW-1185">Reference proteome</keyword>
<dbReference type="Gene3D" id="1.25.40.20">
    <property type="entry name" value="Ankyrin repeat-containing domain"/>
    <property type="match status" value="1"/>
</dbReference>
<evidence type="ECO:0000256" key="7">
    <source>
        <dbReference type="ARBA" id="ARBA00022603"/>
    </source>
</evidence>
<comment type="function">
    <text evidence="1">S-adenosyl-L-methionine-dependent protein-arginine N-methyltransferase that methylates the delta-nitrogen atom of arginine residues to form N5-methylarginine (type IV) in target proteins. Monomethylates ribosomal protein L12.</text>
</comment>
<evidence type="ECO:0000256" key="6">
    <source>
        <dbReference type="ARBA" id="ARBA00022490"/>
    </source>
</evidence>
<keyword evidence="7" id="KW-0489">Methyltransferase</keyword>
<dbReference type="SUPFAM" id="SSF48403">
    <property type="entry name" value="Ankyrin repeat"/>
    <property type="match status" value="1"/>
</dbReference>
<dbReference type="FunFam" id="1.25.40.20:FF:000307">
    <property type="entry name" value="Protein arginine N-methyltransferase 2"/>
    <property type="match status" value="1"/>
</dbReference>
<dbReference type="SUPFAM" id="SSF53335">
    <property type="entry name" value="S-adenosyl-L-methionine-dependent methyltransferases"/>
    <property type="match status" value="1"/>
</dbReference>
<evidence type="ECO:0000256" key="2">
    <source>
        <dbReference type="ARBA" id="ARBA00004123"/>
    </source>
</evidence>
<evidence type="ECO:0000256" key="13">
    <source>
        <dbReference type="PROSITE-ProRule" id="PRU00023"/>
    </source>
</evidence>
<dbReference type="GO" id="GO:0032259">
    <property type="term" value="P:methylation"/>
    <property type="evidence" value="ECO:0007669"/>
    <property type="project" value="UniProtKB-KW"/>
</dbReference>
<dbReference type="FunFam" id="3.40.50.150:FF:000135">
    <property type="entry name" value="Arginine N-methyltransferase 2"/>
    <property type="match status" value="1"/>
</dbReference>
<evidence type="ECO:0000313" key="15">
    <source>
        <dbReference type="EMBL" id="KAH8487952.1"/>
    </source>
</evidence>
<dbReference type="InterPro" id="IPR017408">
    <property type="entry name" value="Arginine_N-MeTrfase_2"/>
</dbReference>
<keyword evidence="10" id="KW-0539">Nucleus</keyword>
<dbReference type="InterPro" id="IPR051038">
    <property type="entry name" value="RMT2/GAMT_Mtase"/>
</dbReference>
<keyword evidence="13" id="KW-0040">ANK repeat</keyword>